<dbReference type="InterPro" id="IPR013216">
    <property type="entry name" value="Methyltransf_11"/>
</dbReference>
<dbReference type="RefSeq" id="WP_183226857.1">
    <property type="nucleotide sequence ID" value="NZ_BMPW01000030.1"/>
</dbReference>
<dbReference type="InterPro" id="IPR051052">
    <property type="entry name" value="Diverse_substrate_MTase"/>
</dbReference>
<keyword evidence="3 5" id="KW-0808">Transferase</keyword>
<dbReference type="AlphaFoldDB" id="A0A7W5AR88"/>
<dbReference type="Proteomes" id="UP000590749">
    <property type="component" value="Unassembled WGS sequence"/>
</dbReference>
<evidence type="ECO:0000256" key="2">
    <source>
        <dbReference type="ARBA" id="ARBA00022603"/>
    </source>
</evidence>
<keyword evidence="2 5" id="KW-0489">Methyltransferase</keyword>
<gene>
    <name evidence="5" type="ORF">FHR83_008546</name>
</gene>
<dbReference type="Pfam" id="PF08241">
    <property type="entry name" value="Methyltransf_11"/>
    <property type="match status" value="1"/>
</dbReference>
<protein>
    <submittedName>
        <fullName evidence="5">SAM-dependent methyltransferase</fullName>
    </submittedName>
</protein>
<reference evidence="5 6" key="1">
    <citation type="submission" date="2020-08" db="EMBL/GenBank/DDBJ databases">
        <title>Genomic Encyclopedia of Type Strains, Phase III (KMG-III): the genomes of soil and plant-associated and newly described type strains.</title>
        <authorList>
            <person name="Whitman W."/>
        </authorList>
    </citation>
    <scope>NUCLEOTIDE SEQUENCE [LARGE SCALE GENOMIC DNA]</scope>
    <source>
        <strain evidence="5 6">CECT 3287</strain>
    </source>
</reference>
<proteinExistence type="inferred from homology"/>
<dbReference type="InterPro" id="IPR029063">
    <property type="entry name" value="SAM-dependent_MTases_sf"/>
</dbReference>
<evidence type="ECO:0000256" key="1">
    <source>
        <dbReference type="ARBA" id="ARBA00008361"/>
    </source>
</evidence>
<dbReference type="CDD" id="cd02440">
    <property type="entry name" value="AdoMet_MTases"/>
    <property type="match status" value="1"/>
</dbReference>
<name>A0A7W5AR88_9ACTN</name>
<keyword evidence="6" id="KW-1185">Reference proteome</keyword>
<dbReference type="SUPFAM" id="SSF53335">
    <property type="entry name" value="S-adenosyl-L-methionine-dependent methyltransferases"/>
    <property type="match status" value="1"/>
</dbReference>
<accession>A0A7W5AR88</accession>
<evidence type="ECO:0000313" key="5">
    <source>
        <dbReference type="EMBL" id="MBB3100820.1"/>
    </source>
</evidence>
<dbReference type="PANTHER" id="PTHR44942:SF4">
    <property type="entry name" value="METHYLTRANSFERASE TYPE 11 DOMAIN-CONTAINING PROTEIN"/>
    <property type="match status" value="1"/>
</dbReference>
<comment type="similarity">
    <text evidence="1">Belongs to the methyltransferase superfamily.</text>
</comment>
<comment type="caution">
    <text evidence="5">The sequence shown here is derived from an EMBL/GenBank/DDBJ whole genome shotgun (WGS) entry which is preliminary data.</text>
</comment>
<feature type="domain" description="Methyltransferase type 11" evidence="4">
    <location>
        <begin position="38"/>
        <end position="127"/>
    </location>
</feature>
<dbReference type="GO" id="GO:0032259">
    <property type="term" value="P:methylation"/>
    <property type="evidence" value="ECO:0007669"/>
    <property type="project" value="UniProtKB-KW"/>
</dbReference>
<evidence type="ECO:0000256" key="3">
    <source>
        <dbReference type="ARBA" id="ARBA00022679"/>
    </source>
</evidence>
<dbReference type="Gene3D" id="3.40.50.150">
    <property type="entry name" value="Vaccinia Virus protein VP39"/>
    <property type="match status" value="1"/>
</dbReference>
<organism evidence="5 6">
    <name type="scientific">Actinoplanes campanulatus</name>
    <dbReference type="NCBI Taxonomy" id="113559"/>
    <lineage>
        <taxon>Bacteria</taxon>
        <taxon>Bacillati</taxon>
        <taxon>Actinomycetota</taxon>
        <taxon>Actinomycetes</taxon>
        <taxon>Micromonosporales</taxon>
        <taxon>Micromonosporaceae</taxon>
        <taxon>Actinoplanes</taxon>
    </lineage>
</organism>
<dbReference type="EMBL" id="JACHXF010000029">
    <property type="protein sequence ID" value="MBB3100820.1"/>
    <property type="molecule type" value="Genomic_DNA"/>
</dbReference>
<evidence type="ECO:0000259" key="4">
    <source>
        <dbReference type="Pfam" id="PF08241"/>
    </source>
</evidence>
<evidence type="ECO:0000313" key="6">
    <source>
        <dbReference type="Proteomes" id="UP000590749"/>
    </source>
</evidence>
<dbReference type="GO" id="GO:0008757">
    <property type="term" value="F:S-adenosylmethionine-dependent methyltransferase activity"/>
    <property type="evidence" value="ECO:0007669"/>
    <property type="project" value="InterPro"/>
</dbReference>
<dbReference type="PANTHER" id="PTHR44942">
    <property type="entry name" value="METHYLTRANSF_11 DOMAIN-CONTAINING PROTEIN"/>
    <property type="match status" value="1"/>
</dbReference>
<sequence>MRLFGTVAGLYDTARPGYPPAVADMIVDHHGGVPASAVEIGAGTGKGTEVFAALGAPLTCIEPDPDMAAVLAGRFPRASVHVGSFEEWTPPAEGVELVACAMAWHWLDPGRRNDLAYAALAPGGTLAVLGHRYGYQDPEQGAAVQEALNALDPTVQERPIDWFHTDVLASGRFTGVQKRVLNTSLPLAKDDYLALVRTFGPFLRHSPEVQRKGLTALGRLVDGFGGTIVLDLRTTLVLATRGREPAADAPG</sequence>